<dbReference type="PANTHER" id="PTHR47786:SF2">
    <property type="entry name" value="GLYCOSYL HYDROLASE FAMILY 13 CATALYTIC DOMAIN-CONTAINING PROTEIN"/>
    <property type="match status" value="1"/>
</dbReference>
<proteinExistence type="predicted"/>
<dbReference type="Pfam" id="PF16657">
    <property type="entry name" value="Malt_amylase_C"/>
    <property type="match status" value="1"/>
</dbReference>
<keyword evidence="2" id="KW-0378">Hydrolase</keyword>
<name>A0ABT2E794_9ENTR</name>
<reference evidence="2 3" key="1">
    <citation type="submission" date="2022-04" db="EMBL/GenBank/DDBJ databases">
        <title>Proposal of a three novel species of Scandinavium, Scandinavium hiltneri, Scandinavium manionii, Scandinavium tedordense.</title>
        <authorList>
            <person name="Maddock D.W."/>
            <person name="Brady C.L."/>
            <person name="Denman S."/>
            <person name="Arnold D."/>
        </authorList>
    </citation>
    <scope>NUCLEOTIDE SEQUENCE [LARGE SCALE GENOMIC DNA]</scope>
    <source>
        <strain evidence="2 3">H11S7</strain>
    </source>
</reference>
<dbReference type="CDD" id="cd11313">
    <property type="entry name" value="AmyAc_arch_bac_AmyA"/>
    <property type="match status" value="1"/>
</dbReference>
<feature type="domain" description="Glycosyl hydrolase family 13 catalytic" evidence="1">
    <location>
        <begin position="37"/>
        <end position="344"/>
    </location>
</feature>
<dbReference type="GO" id="GO:0016787">
    <property type="term" value="F:hydrolase activity"/>
    <property type="evidence" value="ECO:0007669"/>
    <property type="project" value="UniProtKB-KW"/>
</dbReference>
<keyword evidence="3" id="KW-1185">Reference proteome</keyword>
<accession>A0ABT2E794</accession>
<sequence length="437" mass="50331">MSSIISYVPEEYVEIKHPNWTQNATIYQVNIRQFTPEGTFRSFEEHLLRIKELGIDIIWLMPIHPIGIKGRKGSLGSGYSVRDYFGVNEEFGTLDDFKHLVNSIHDLGMYIILDWVANHSALDNALTTTHPEWYSRNKSGNFMPTPWYDWDDIIEFNYDNAGLREYMTGALTFWVRETGIDGYRCDVAGFVPLDFWENARRELDNIKPVFMLAEWESRDLLKKSFDMVYSWSLWEKMLEAINHKNIAPLVEWMGHQTKAFPRDGISMSFIENHDKNAWEGNQFSNFGDGLEAAIILTVMVKGMPLIYGGQEAGLAHSLKFFDKDSIHWQESRIGELYKSLFQLKHLNRALWNASSGGDMVRINHNHEDKAIAFSREKEGHAILAMVNFSDETVCLNLANPDCQGEFVDWFSKETVEAETLSTVNLAPWGYKVLSRVA</sequence>
<dbReference type="SUPFAM" id="SSF51011">
    <property type="entry name" value="Glycosyl hydrolase domain"/>
    <property type="match status" value="1"/>
</dbReference>
<dbReference type="Gene3D" id="2.60.40.1180">
    <property type="entry name" value="Golgi alpha-mannosidase II"/>
    <property type="match status" value="1"/>
</dbReference>
<organism evidence="2 3">
    <name type="scientific">Scandinavium hiltneri</name>
    <dbReference type="NCBI Taxonomy" id="2926519"/>
    <lineage>
        <taxon>Bacteria</taxon>
        <taxon>Pseudomonadati</taxon>
        <taxon>Pseudomonadota</taxon>
        <taxon>Gammaproteobacteria</taxon>
        <taxon>Enterobacterales</taxon>
        <taxon>Enterobacteriaceae</taxon>
        <taxon>Scandinavium</taxon>
    </lineage>
</organism>
<dbReference type="Proteomes" id="UP001205357">
    <property type="component" value="Unassembled WGS sequence"/>
</dbReference>
<dbReference type="RefSeq" id="WP_258990185.1">
    <property type="nucleotide sequence ID" value="NZ_JALIGE010000076.1"/>
</dbReference>
<dbReference type="Gene3D" id="3.20.20.80">
    <property type="entry name" value="Glycosidases"/>
    <property type="match status" value="1"/>
</dbReference>
<evidence type="ECO:0000313" key="2">
    <source>
        <dbReference type="EMBL" id="MCS2163652.1"/>
    </source>
</evidence>
<dbReference type="InterPro" id="IPR017853">
    <property type="entry name" value="GH"/>
</dbReference>
<dbReference type="InterPro" id="IPR013780">
    <property type="entry name" value="Glyco_hydro_b"/>
</dbReference>
<dbReference type="InterPro" id="IPR032091">
    <property type="entry name" value="Malt_amylase-like_C"/>
</dbReference>
<dbReference type="SMART" id="SM00642">
    <property type="entry name" value="Aamy"/>
    <property type="match status" value="1"/>
</dbReference>
<protein>
    <submittedName>
        <fullName evidence="2">Alpha-amylase family glycosyl hydrolase</fullName>
    </submittedName>
</protein>
<dbReference type="Pfam" id="PF00128">
    <property type="entry name" value="Alpha-amylase"/>
    <property type="match status" value="1"/>
</dbReference>
<comment type="caution">
    <text evidence="2">The sequence shown here is derived from an EMBL/GenBank/DDBJ whole genome shotgun (WGS) entry which is preliminary data.</text>
</comment>
<evidence type="ECO:0000313" key="3">
    <source>
        <dbReference type="Proteomes" id="UP001205357"/>
    </source>
</evidence>
<dbReference type="SUPFAM" id="SSF51445">
    <property type="entry name" value="(Trans)glycosidases"/>
    <property type="match status" value="1"/>
</dbReference>
<dbReference type="PANTHER" id="PTHR47786">
    <property type="entry name" value="ALPHA-1,4-GLUCAN:MALTOSE-1-PHOSPHATE MALTOSYLTRANSFERASE"/>
    <property type="match status" value="1"/>
</dbReference>
<evidence type="ECO:0000259" key="1">
    <source>
        <dbReference type="SMART" id="SM00642"/>
    </source>
</evidence>
<gene>
    <name evidence="2" type="ORF">MUU47_21505</name>
</gene>
<dbReference type="InterPro" id="IPR006047">
    <property type="entry name" value="GH13_cat_dom"/>
</dbReference>
<dbReference type="EMBL" id="JALIGE010000076">
    <property type="protein sequence ID" value="MCS2163652.1"/>
    <property type="molecule type" value="Genomic_DNA"/>
</dbReference>